<keyword evidence="3" id="KW-1185">Reference proteome</keyword>
<dbReference type="Gene3D" id="3.40.50.410">
    <property type="entry name" value="von Willebrand factor, type A domain"/>
    <property type="match status" value="1"/>
</dbReference>
<dbReference type="EMBL" id="CALNXJ010000010">
    <property type="protein sequence ID" value="CAH3107262.1"/>
    <property type="molecule type" value="Genomic_DNA"/>
</dbReference>
<evidence type="ECO:0000313" key="3">
    <source>
        <dbReference type="Proteomes" id="UP001159428"/>
    </source>
</evidence>
<dbReference type="Pfam" id="PF00092">
    <property type="entry name" value="VWA"/>
    <property type="match status" value="1"/>
</dbReference>
<reference evidence="2 3" key="1">
    <citation type="submission" date="2022-05" db="EMBL/GenBank/DDBJ databases">
        <authorList>
            <consortium name="Genoscope - CEA"/>
            <person name="William W."/>
        </authorList>
    </citation>
    <scope>NUCLEOTIDE SEQUENCE [LARGE SCALE GENOMIC DNA]</scope>
</reference>
<name>A0AAU9W7Z1_9CNID</name>
<evidence type="ECO:0000259" key="1">
    <source>
        <dbReference type="Pfam" id="PF00092"/>
    </source>
</evidence>
<organism evidence="2 3">
    <name type="scientific">Pocillopora meandrina</name>
    <dbReference type="NCBI Taxonomy" id="46732"/>
    <lineage>
        <taxon>Eukaryota</taxon>
        <taxon>Metazoa</taxon>
        <taxon>Cnidaria</taxon>
        <taxon>Anthozoa</taxon>
        <taxon>Hexacorallia</taxon>
        <taxon>Scleractinia</taxon>
        <taxon>Astrocoeniina</taxon>
        <taxon>Pocilloporidae</taxon>
        <taxon>Pocillopora</taxon>
    </lineage>
</organism>
<proteinExistence type="predicted"/>
<dbReference type="SUPFAM" id="SSF53300">
    <property type="entry name" value="vWA-like"/>
    <property type="match status" value="1"/>
</dbReference>
<sequence>MIQICSNGDYDFRFALVDYWDQHAMTNYYARVQNFTRDVKEMKSYIKKLRQRRTGFMKGMAYGLAQVSSEDNGARSEAAKLCILLPVIDERKTLEVYKSTDGYDVMRLIRLLAENGFALYTVGIKHPLLCDSSDGGSQLISDFLTGISLKSGGSFVQVSSVTLLSEVVDWLVKEDIAVETLLGVVEDIIVLQMKSSPLPKQLSRSELDDMIDRGLRRRSCRTPIIPSQLAIVGPISQLAEKVSLMNDMASVCDLVVPQSTVPEKPEKPIRQLYSTESSRALKKSGTENVSWKMRRRLSLRKVPYISEIAKYVSSLLSQLGETIQTFKVT</sequence>
<dbReference type="InterPro" id="IPR036465">
    <property type="entry name" value="vWFA_dom_sf"/>
</dbReference>
<comment type="caution">
    <text evidence="2">The sequence shown here is derived from an EMBL/GenBank/DDBJ whole genome shotgun (WGS) entry which is preliminary data.</text>
</comment>
<protein>
    <recommendedName>
        <fullName evidence="1">VWFA domain-containing protein</fullName>
    </recommendedName>
</protein>
<dbReference type="InterPro" id="IPR002035">
    <property type="entry name" value="VWF_A"/>
</dbReference>
<dbReference type="Proteomes" id="UP001159428">
    <property type="component" value="Unassembled WGS sequence"/>
</dbReference>
<feature type="domain" description="VWFA" evidence="1">
    <location>
        <begin position="8"/>
        <end position="168"/>
    </location>
</feature>
<evidence type="ECO:0000313" key="2">
    <source>
        <dbReference type="EMBL" id="CAH3107262.1"/>
    </source>
</evidence>
<dbReference type="AlphaFoldDB" id="A0AAU9W7Z1"/>
<gene>
    <name evidence="2" type="ORF">PMEA_00001934</name>
</gene>
<accession>A0AAU9W7Z1</accession>